<evidence type="ECO:0000256" key="9">
    <source>
        <dbReference type="ARBA" id="ARBA00023305"/>
    </source>
</evidence>
<dbReference type="CDD" id="cd00637">
    <property type="entry name" value="7tm_classA_rhodopsin-like"/>
    <property type="match status" value="1"/>
</dbReference>
<feature type="non-terminal residue" evidence="13">
    <location>
        <position position="174"/>
    </location>
</feature>
<comment type="caution">
    <text evidence="13">The sequence shown here is derived from an EMBL/GenBank/DDBJ whole genome shotgun (WGS) entry which is preliminary data.</text>
</comment>
<comment type="similarity">
    <text evidence="2 10">Belongs to the G-protein coupled receptor 1 family.</text>
</comment>
<name>A0AAV2SMH7_MEGNR</name>
<dbReference type="InterPro" id="IPR050125">
    <property type="entry name" value="GPCR_opsins"/>
</dbReference>
<dbReference type="AlphaFoldDB" id="A0AAV2SMH7"/>
<evidence type="ECO:0000256" key="2">
    <source>
        <dbReference type="ARBA" id="ARBA00010663"/>
    </source>
</evidence>
<evidence type="ECO:0000256" key="1">
    <source>
        <dbReference type="ARBA" id="ARBA00004141"/>
    </source>
</evidence>
<organism evidence="13 14">
    <name type="scientific">Meganyctiphanes norvegica</name>
    <name type="common">Northern krill</name>
    <name type="synonym">Thysanopoda norvegica</name>
    <dbReference type="NCBI Taxonomy" id="48144"/>
    <lineage>
        <taxon>Eukaryota</taxon>
        <taxon>Metazoa</taxon>
        <taxon>Ecdysozoa</taxon>
        <taxon>Arthropoda</taxon>
        <taxon>Crustacea</taxon>
        <taxon>Multicrustacea</taxon>
        <taxon>Malacostraca</taxon>
        <taxon>Eumalacostraca</taxon>
        <taxon>Eucarida</taxon>
        <taxon>Euphausiacea</taxon>
        <taxon>Euphausiidae</taxon>
        <taxon>Meganyctiphanes</taxon>
    </lineage>
</organism>
<feature type="transmembrane region" description="Helical" evidence="11">
    <location>
        <begin position="62"/>
        <end position="86"/>
    </location>
</feature>
<dbReference type="GO" id="GO:0016020">
    <property type="term" value="C:membrane"/>
    <property type="evidence" value="ECO:0007669"/>
    <property type="project" value="UniProtKB-SubCell"/>
</dbReference>
<keyword evidence="6 11" id="KW-0472">Membrane</keyword>
<feature type="domain" description="G-protein coupled receptors family 1 profile" evidence="12">
    <location>
        <begin position="32"/>
        <end position="174"/>
    </location>
</feature>
<protein>
    <recommendedName>
        <fullName evidence="12">G-protein coupled receptors family 1 profile domain-containing protein</fullName>
    </recommendedName>
</protein>
<dbReference type="Gene3D" id="1.20.1070.10">
    <property type="entry name" value="Rhodopsin 7-helix transmembrane proteins"/>
    <property type="match status" value="1"/>
</dbReference>
<evidence type="ECO:0000256" key="10">
    <source>
        <dbReference type="RuleBase" id="RU000688"/>
    </source>
</evidence>
<evidence type="ECO:0000256" key="8">
    <source>
        <dbReference type="ARBA" id="ARBA00023224"/>
    </source>
</evidence>
<keyword evidence="8 10" id="KW-0807">Transducer</keyword>
<proteinExistence type="inferred from homology"/>
<dbReference type="PROSITE" id="PS00237">
    <property type="entry name" value="G_PROTEIN_RECEP_F1_1"/>
    <property type="match status" value="1"/>
</dbReference>
<gene>
    <name evidence="13" type="ORF">MNOR_LOCUS38427</name>
</gene>
<feature type="transmembrane region" description="Helical" evidence="11">
    <location>
        <begin position="148"/>
        <end position="168"/>
    </location>
</feature>
<keyword evidence="4 11" id="KW-1133">Transmembrane helix</keyword>
<dbReference type="Proteomes" id="UP001497623">
    <property type="component" value="Unassembled WGS sequence"/>
</dbReference>
<evidence type="ECO:0000313" key="13">
    <source>
        <dbReference type="EMBL" id="CAL4211956.1"/>
    </source>
</evidence>
<evidence type="ECO:0000256" key="4">
    <source>
        <dbReference type="ARBA" id="ARBA00022989"/>
    </source>
</evidence>
<evidence type="ECO:0000256" key="5">
    <source>
        <dbReference type="ARBA" id="ARBA00023040"/>
    </source>
</evidence>
<evidence type="ECO:0000256" key="7">
    <source>
        <dbReference type="ARBA" id="ARBA00023170"/>
    </source>
</evidence>
<feature type="transmembrane region" description="Helical" evidence="11">
    <location>
        <begin position="106"/>
        <end position="127"/>
    </location>
</feature>
<dbReference type="InterPro" id="IPR000276">
    <property type="entry name" value="GPCR_Rhodpsn"/>
</dbReference>
<dbReference type="InterPro" id="IPR017452">
    <property type="entry name" value="GPCR_Rhodpsn_7TM"/>
</dbReference>
<accession>A0AAV2SMH7</accession>
<comment type="subcellular location">
    <subcellularLocation>
        <location evidence="1">Membrane</location>
        <topology evidence="1">Multi-pass membrane protein</topology>
    </subcellularLocation>
</comment>
<evidence type="ECO:0000259" key="12">
    <source>
        <dbReference type="PROSITE" id="PS50262"/>
    </source>
</evidence>
<keyword evidence="7 10" id="KW-0675">Receptor</keyword>
<dbReference type="SUPFAM" id="SSF81321">
    <property type="entry name" value="Family A G protein-coupled receptor-like"/>
    <property type="match status" value="1"/>
</dbReference>
<dbReference type="PROSITE" id="PS50262">
    <property type="entry name" value="G_PROTEIN_RECEP_F1_2"/>
    <property type="match status" value="1"/>
</dbReference>
<dbReference type="EMBL" id="CAXKWB010087277">
    <property type="protein sequence ID" value="CAL4211956.1"/>
    <property type="molecule type" value="Genomic_DNA"/>
</dbReference>
<keyword evidence="14" id="KW-1185">Reference proteome</keyword>
<evidence type="ECO:0000256" key="6">
    <source>
        <dbReference type="ARBA" id="ARBA00023136"/>
    </source>
</evidence>
<keyword evidence="9" id="KW-0716">Sensory transduction</keyword>
<evidence type="ECO:0000313" key="14">
    <source>
        <dbReference type="Proteomes" id="UP001497623"/>
    </source>
</evidence>
<dbReference type="PANTHER" id="PTHR24240">
    <property type="entry name" value="OPSIN"/>
    <property type="match status" value="1"/>
</dbReference>
<feature type="transmembrane region" description="Helical" evidence="11">
    <location>
        <begin position="14"/>
        <end position="41"/>
    </location>
</feature>
<keyword evidence="9" id="KW-0844">Vision</keyword>
<sequence length="174" mass="19324">MCPNGTIHDTSTGFLVFGMVVTCTVSALGSIGNLLTLCTIIHQCCLPKSMRSIDNITADTVLIFNLALADFFYSFISLPPIFITYLFEHLNIDPWGFQHGCTICTITAFLCYTTAIAEWTTLGVMAIERCTSIYKFRQSNRRSKLFTPTRTIFICCAIWVAAISAQIGPLLDVR</sequence>
<evidence type="ECO:0000256" key="11">
    <source>
        <dbReference type="SAM" id="Phobius"/>
    </source>
</evidence>
<dbReference type="GO" id="GO:0007601">
    <property type="term" value="P:visual perception"/>
    <property type="evidence" value="ECO:0007669"/>
    <property type="project" value="UniProtKB-KW"/>
</dbReference>
<evidence type="ECO:0000256" key="3">
    <source>
        <dbReference type="ARBA" id="ARBA00022692"/>
    </source>
</evidence>
<dbReference type="GO" id="GO:0004930">
    <property type="term" value="F:G protein-coupled receptor activity"/>
    <property type="evidence" value="ECO:0007669"/>
    <property type="project" value="UniProtKB-KW"/>
</dbReference>
<dbReference type="PRINTS" id="PR00237">
    <property type="entry name" value="GPCRRHODOPSN"/>
</dbReference>
<dbReference type="Pfam" id="PF00001">
    <property type="entry name" value="7tm_1"/>
    <property type="match status" value="1"/>
</dbReference>
<keyword evidence="3 10" id="KW-0812">Transmembrane</keyword>
<reference evidence="13 14" key="1">
    <citation type="submission" date="2024-05" db="EMBL/GenBank/DDBJ databases">
        <authorList>
            <person name="Wallberg A."/>
        </authorList>
    </citation>
    <scope>NUCLEOTIDE SEQUENCE [LARGE SCALE GENOMIC DNA]</scope>
</reference>
<keyword evidence="5 10" id="KW-0297">G-protein coupled receptor</keyword>